<dbReference type="GO" id="GO:0042393">
    <property type="term" value="F:histone binding"/>
    <property type="evidence" value="ECO:0000318"/>
    <property type="project" value="GO_Central"/>
</dbReference>
<evidence type="ECO:0000256" key="6">
    <source>
        <dbReference type="SAM" id="MobiDB-lite"/>
    </source>
</evidence>
<organism evidence="7 8">
    <name type="scientific">Monosiga brevicollis</name>
    <name type="common">Choanoflagellate</name>
    <dbReference type="NCBI Taxonomy" id="81824"/>
    <lineage>
        <taxon>Eukaryota</taxon>
        <taxon>Choanoflagellata</taxon>
        <taxon>Craspedida</taxon>
        <taxon>Salpingoecidae</taxon>
        <taxon>Monosiga</taxon>
    </lineage>
</organism>
<evidence type="ECO:0000256" key="2">
    <source>
        <dbReference type="ARBA" id="ARBA00004286"/>
    </source>
</evidence>
<sequence>MSDSEPRNKRPHRFADEFGRFYPDLQAPAELQAVCALCTELLPSDPLHALDALDIELLGMYRLLLGSDAPGQLHANTEALLQLAAEDADSDDEDEDADADEQVAAAQGPKDAARGLAPYMLDRRLHDVPEVFPIARRRGQPQEHWCYFYPDPTAAPVGVVFIDDSQSGTFSPAGDSLLALLVAEAGKLPDQKSFVPKLKACADQGHISLHPSKAWRQHQATHKLAKTWNKLGICVPYNPETEIGYRELTVTKPQLRKMLQTLIDADGSAQPSSQSDVLVQERGVDCDYRDFDKLLQYANISNDEMDFGQGLELGERVNSSPAVSHTTPLLCKNYQAAVSLVMCCQRYSRGNNNPMARGARTGGAMAYGRPRIALFSPHALHARRRQAPRANL</sequence>
<feature type="region of interest" description="Disordered" evidence="6">
    <location>
        <begin position="86"/>
        <end position="110"/>
    </location>
</feature>
<evidence type="ECO:0000313" key="8">
    <source>
        <dbReference type="Proteomes" id="UP000001357"/>
    </source>
</evidence>
<keyword evidence="8" id="KW-1185">Reference proteome</keyword>
<dbReference type="KEGG" id="mbr:MONBRDRAFT_25236"/>
<dbReference type="GeneID" id="5890729"/>
<dbReference type="GO" id="GO:0140861">
    <property type="term" value="P:DNA repair-dependent chromatin remodeling"/>
    <property type="evidence" value="ECO:0000318"/>
    <property type="project" value="GO_Central"/>
</dbReference>
<dbReference type="STRING" id="81824.A9UYT6"/>
<evidence type="ECO:0000256" key="3">
    <source>
        <dbReference type="ARBA" id="ARBA00010803"/>
    </source>
</evidence>
<dbReference type="InParanoid" id="A9UYT6"/>
<dbReference type="Proteomes" id="UP000001357">
    <property type="component" value="Unassembled WGS sequence"/>
</dbReference>
<dbReference type="GO" id="GO:0072572">
    <property type="term" value="F:poly-ADP-D-ribose binding"/>
    <property type="evidence" value="ECO:0000318"/>
    <property type="project" value="GO_Central"/>
</dbReference>
<dbReference type="PANTHER" id="PTHR13386">
    <property type="entry name" value="HISTONE PARYLATION FACTOR 1"/>
    <property type="match status" value="1"/>
</dbReference>
<gene>
    <name evidence="7" type="ORF">MONBRDRAFT_25236</name>
</gene>
<comment type="similarity">
    <text evidence="3">Belongs to the HPF1 family.</text>
</comment>
<dbReference type="GO" id="GO:0006302">
    <property type="term" value="P:double-strand break repair"/>
    <property type="evidence" value="ECO:0000318"/>
    <property type="project" value="GO_Central"/>
</dbReference>
<dbReference type="PANTHER" id="PTHR13386:SF1">
    <property type="entry name" value="HISTONE PARYLATION FACTOR 1"/>
    <property type="match status" value="1"/>
</dbReference>
<dbReference type="eggNOG" id="KOG3952">
    <property type="taxonomic scope" value="Eukaryota"/>
</dbReference>
<comment type="subcellular location">
    <subcellularLocation>
        <location evidence="2">Chromosome</location>
    </subcellularLocation>
    <subcellularLocation>
        <location evidence="1">Nucleus</location>
    </subcellularLocation>
</comment>
<evidence type="ECO:0000256" key="1">
    <source>
        <dbReference type="ARBA" id="ARBA00004123"/>
    </source>
</evidence>
<dbReference type="EMBL" id="CH991550">
    <property type="protein sequence ID" value="EDQ89663.1"/>
    <property type="molecule type" value="Genomic_DNA"/>
</dbReference>
<accession>A9UYT6</accession>
<dbReference type="GO" id="GO:0005694">
    <property type="term" value="C:chromosome"/>
    <property type="evidence" value="ECO:0007669"/>
    <property type="project" value="UniProtKB-SubCell"/>
</dbReference>
<name>A9UYT6_MONBE</name>
<evidence type="ECO:0000256" key="4">
    <source>
        <dbReference type="ARBA" id="ARBA00022454"/>
    </source>
</evidence>
<protein>
    <submittedName>
        <fullName evidence="7">Uncharacterized protein</fullName>
    </submittedName>
</protein>
<reference evidence="7 8" key="1">
    <citation type="journal article" date="2008" name="Nature">
        <title>The genome of the choanoflagellate Monosiga brevicollis and the origin of metazoans.</title>
        <authorList>
            <consortium name="JGI Sequencing"/>
            <person name="King N."/>
            <person name="Westbrook M.J."/>
            <person name="Young S.L."/>
            <person name="Kuo A."/>
            <person name="Abedin M."/>
            <person name="Chapman J."/>
            <person name="Fairclough S."/>
            <person name="Hellsten U."/>
            <person name="Isogai Y."/>
            <person name="Letunic I."/>
            <person name="Marr M."/>
            <person name="Pincus D."/>
            <person name="Putnam N."/>
            <person name="Rokas A."/>
            <person name="Wright K.J."/>
            <person name="Zuzow R."/>
            <person name="Dirks W."/>
            <person name="Good M."/>
            <person name="Goodstein D."/>
            <person name="Lemons D."/>
            <person name="Li W."/>
            <person name="Lyons J.B."/>
            <person name="Morris A."/>
            <person name="Nichols S."/>
            <person name="Richter D.J."/>
            <person name="Salamov A."/>
            <person name="Bork P."/>
            <person name="Lim W.A."/>
            <person name="Manning G."/>
            <person name="Miller W.T."/>
            <person name="McGinnis W."/>
            <person name="Shapiro H."/>
            <person name="Tjian R."/>
            <person name="Grigoriev I.V."/>
            <person name="Rokhsar D."/>
        </authorList>
    </citation>
    <scope>NUCLEOTIDE SEQUENCE [LARGE SCALE GENOMIC DNA]</scope>
    <source>
        <strain evidence="8">MX1 / ATCC 50154</strain>
    </source>
</reference>
<dbReference type="FunCoup" id="A9UYT6">
    <property type="interactions" value="614"/>
</dbReference>
<dbReference type="GO" id="GO:0005634">
    <property type="term" value="C:nucleus"/>
    <property type="evidence" value="ECO:0000318"/>
    <property type="project" value="GO_Central"/>
</dbReference>
<dbReference type="Pfam" id="PF10228">
    <property type="entry name" value="HPF1"/>
    <property type="match status" value="1"/>
</dbReference>
<keyword evidence="5" id="KW-0539">Nucleus</keyword>
<dbReference type="RefSeq" id="XP_001745692.1">
    <property type="nucleotide sequence ID" value="XM_001745640.1"/>
</dbReference>
<evidence type="ECO:0000313" key="7">
    <source>
        <dbReference type="EMBL" id="EDQ89663.1"/>
    </source>
</evidence>
<keyword evidence="4" id="KW-0158">Chromosome</keyword>
<evidence type="ECO:0000256" key="5">
    <source>
        <dbReference type="ARBA" id="ARBA00023242"/>
    </source>
</evidence>
<feature type="compositionally biased region" description="Acidic residues" evidence="6">
    <location>
        <begin position="86"/>
        <end position="101"/>
    </location>
</feature>
<dbReference type="AlphaFoldDB" id="A9UYT6"/>
<dbReference type="InterPro" id="IPR019361">
    <property type="entry name" value="HPF1"/>
</dbReference>
<proteinExistence type="inferred from homology"/>